<comment type="caution">
    <text evidence="7">The sequence shown here is derived from an EMBL/GenBank/DDBJ whole genome shotgun (WGS) entry which is preliminary data.</text>
</comment>
<dbReference type="PANTHER" id="PTHR23241:SF106">
    <property type="entry name" value="DUF4149 DOMAIN-CONTAINING PROTEIN"/>
    <property type="match status" value="1"/>
</dbReference>
<organism evidence="7 8">
    <name type="scientific">Zasmidium cellare</name>
    <name type="common">Wine cellar mold</name>
    <name type="synonym">Racodium cellare</name>
    <dbReference type="NCBI Taxonomy" id="395010"/>
    <lineage>
        <taxon>Eukaryota</taxon>
        <taxon>Fungi</taxon>
        <taxon>Dikarya</taxon>
        <taxon>Ascomycota</taxon>
        <taxon>Pezizomycotina</taxon>
        <taxon>Dothideomycetes</taxon>
        <taxon>Dothideomycetidae</taxon>
        <taxon>Mycosphaerellales</taxon>
        <taxon>Mycosphaerellaceae</taxon>
        <taxon>Zasmidium</taxon>
    </lineage>
</organism>
<feature type="domain" description="TMEM205-like" evidence="6">
    <location>
        <begin position="14"/>
        <end position="108"/>
    </location>
</feature>
<dbReference type="InterPro" id="IPR025423">
    <property type="entry name" value="TMEM205-like"/>
</dbReference>
<sequence>MADQSNTIKALHILAYGTVFGSNMHQTLLNGPMGLRVLPRAQFSHFQQNIFPPYFAIQSLLPAFLLWTLPKFKADRKSVVALGTSFGLAVLNLVFVGPRTIRVLRKRTHQETKDKTRWDAPGPKSEDMKRLNWSFAVWHWFSFWMNNVGLVTLGWYGTLLAKGLLGQGIVKVFGTIY</sequence>
<evidence type="ECO:0000256" key="1">
    <source>
        <dbReference type="ARBA" id="ARBA00004370"/>
    </source>
</evidence>
<comment type="subcellular location">
    <subcellularLocation>
        <location evidence="1">Membrane</location>
    </subcellularLocation>
</comment>
<accession>A0ABR0EMF4</accession>
<dbReference type="InterPro" id="IPR053009">
    <property type="entry name" value="Xanthocillin_Biosynth-Assoc"/>
</dbReference>
<dbReference type="PANTHER" id="PTHR23241">
    <property type="entry name" value="LATE EMBRYOGENESIS ABUNDANT PLANTS LEA-RELATED"/>
    <property type="match status" value="1"/>
</dbReference>
<proteinExistence type="predicted"/>
<evidence type="ECO:0000256" key="4">
    <source>
        <dbReference type="ARBA" id="ARBA00023136"/>
    </source>
</evidence>
<gene>
    <name evidence="7" type="ORF">PRZ48_006081</name>
</gene>
<evidence type="ECO:0000313" key="7">
    <source>
        <dbReference type="EMBL" id="KAK4502655.1"/>
    </source>
</evidence>
<evidence type="ECO:0000313" key="8">
    <source>
        <dbReference type="Proteomes" id="UP001305779"/>
    </source>
</evidence>
<keyword evidence="4 5" id="KW-0472">Membrane</keyword>
<reference evidence="7 8" key="1">
    <citation type="journal article" date="2023" name="G3 (Bethesda)">
        <title>A chromosome-level genome assembly of Zasmidium syzygii isolated from banana leaves.</title>
        <authorList>
            <person name="van Westerhoven A.C."/>
            <person name="Mehrabi R."/>
            <person name="Talebi R."/>
            <person name="Steentjes M.B.F."/>
            <person name="Corcolon B."/>
            <person name="Chong P.A."/>
            <person name="Kema G.H.J."/>
            <person name="Seidl M.F."/>
        </authorList>
    </citation>
    <scope>NUCLEOTIDE SEQUENCE [LARGE SCALE GENOMIC DNA]</scope>
    <source>
        <strain evidence="7 8">P124</strain>
    </source>
</reference>
<evidence type="ECO:0000259" key="6">
    <source>
        <dbReference type="Pfam" id="PF13664"/>
    </source>
</evidence>
<evidence type="ECO:0000256" key="5">
    <source>
        <dbReference type="SAM" id="Phobius"/>
    </source>
</evidence>
<protein>
    <recommendedName>
        <fullName evidence="6">TMEM205-like domain-containing protein</fullName>
    </recommendedName>
</protein>
<dbReference type="Proteomes" id="UP001305779">
    <property type="component" value="Unassembled WGS sequence"/>
</dbReference>
<name>A0ABR0EMF4_ZASCE</name>
<dbReference type="Pfam" id="PF13664">
    <property type="entry name" value="DUF4149"/>
    <property type="match status" value="1"/>
</dbReference>
<evidence type="ECO:0000256" key="3">
    <source>
        <dbReference type="ARBA" id="ARBA00022989"/>
    </source>
</evidence>
<keyword evidence="3 5" id="KW-1133">Transmembrane helix</keyword>
<keyword evidence="2 5" id="KW-0812">Transmembrane</keyword>
<feature type="transmembrane region" description="Helical" evidence="5">
    <location>
        <begin position="50"/>
        <end position="67"/>
    </location>
</feature>
<evidence type="ECO:0000256" key="2">
    <source>
        <dbReference type="ARBA" id="ARBA00022692"/>
    </source>
</evidence>
<feature type="transmembrane region" description="Helical" evidence="5">
    <location>
        <begin position="135"/>
        <end position="156"/>
    </location>
</feature>
<dbReference type="EMBL" id="JAXOVC010000004">
    <property type="protein sequence ID" value="KAK4502655.1"/>
    <property type="molecule type" value="Genomic_DNA"/>
</dbReference>
<keyword evidence="8" id="KW-1185">Reference proteome</keyword>
<feature type="transmembrane region" description="Helical" evidence="5">
    <location>
        <begin position="79"/>
        <end position="97"/>
    </location>
</feature>